<dbReference type="SMART" id="SM00953">
    <property type="entry name" value="RES"/>
    <property type="match status" value="1"/>
</dbReference>
<protein>
    <submittedName>
        <fullName evidence="2">RES family NAD+ phosphorylase</fullName>
    </submittedName>
</protein>
<reference evidence="2 3" key="1">
    <citation type="submission" date="2020-04" db="EMBL/GenBank/DDBJ databases">
        <title>Description of novel Gluconacetobacter.</title>
        <authorList>
            <person name="Sombolestani A."/>
        </authorList>
    </citation>
    <scope>NUCLEOTIDE SEQUENCE [LARGE SCALE GENOMIC DNA]</scope>
    <source>
        <strain evidence="2 3">LMG 27801</strain>
    </source>
</reference>
<keyword evidence="3" id="KW-1185">Reference proteome</keyword>
<comment type="caution">
    <text evidence="2">The sequence shown here is derived from an EMBL/GenBank/DDBJ whole genome shotgun (WGS) entry which is preliminary data.</text>
</comment>
<dbReference type="AlphaFoldDB" id="A0A7W4NXY1"/>
<dbReference type="InterPro" id="IPR014914">
    <property type="entry name" value="RES_dom"/>
</dbReference>
<feature type="domain" description="RES" evidence="1">
    <location>
        <begin position="197"/>
        <end position="361"/>
    </location>
</feature>
<dbReference type="Proteomes" id="UP000559860">
    <property type="component" value="Unassembled WGS sequence"/>
</dbReference>
<sequence>MTAEISPRYAGEARVCADCVGDPWLQKDMFTSGRDRRCAFCDRPGITWDVAELARRTDRVYRRVVGRYHDAEHWRRRREAQHPREIVETLLQCDTELADAVLSEMGGGDGANEPDEQYLITIPAASSHSEDWQGFCQSLESTSRFFNDQAARLLEDLLGSPPAEAVVTVGPGTEQPRLFRARLAVDPVEVAKMLADPAAQFAAPPPALRRAGRMNAAGIPVLYLACEEETALAELRPALGAEVVIAPLAPQRPLRLLDLSRLGDSKVAYFHPELALLEGRRRFLAEFGWQISRPVPPHQESIGYLPTQCVADYLANKASPRYDGVLYPSALRQRGRNIVLFAHALSVGADDPRFPLATKAVRLAGYHPEDPPEYVLCTGGAEQPGSSPSAATLLVLTEDLVVHSVSALAYTSAPTHVSKFDNPAAEVGDAATADLGLGL</sequence>
<accession>A0A7W4NXY1</accession>
<dbReference type="RefSeq" id="WP_182987808.1">
    <property type="nucleotide sequence ID" value="NZ_JABEQD010000023.1"/>
</dbReference>
<name>A0A7W4NXY1_9PROT</name>
<dbReference type="EMBL" id="JABEQD010000023">
    <property type="protein sequence ID" value="MBB2170366.1"/>
    <property type="molecule type" value="Genomic_DNA"/>
</dbReference>
<evidence type="ECO:0000313" key="3">
    <source>
        <dbReference type="Proteomes" id="UP000559860"/>
    </source>
</evidence>
<organism evidence="2 3">
    <name type="scientific">Gluconacetobacter aggeris</name>
    <dbReference type="NCBI Taxonomy" id="1286186"/>
    <lineage>
        <taxon>Bacteria</taxon>
        <taxon>Pseudomonadati</taxon>
        <taxon>Pseudomonadota</taxon>
        <taxon>Alphaproteobacteria</taxon>
        <taxon>Acetobacterales</taxon>
        <taxon>Acetobacteraceae</taxon>
        <taxon>Gluconacetobacter</taxon>
    </lineage>
</organism>
<evidence type="ECO:0000313" key="2">
    <source>
        <dbReference type="EMBL" id="MBB2170366.1"/>
    </source>
</evidence>
<gene>
    <name evidence="2" type="ORF">HLH36_18800</name>
</gene>
<evidence type="ECO:0000259" key="1">
    <source>
        <dbReference type="SMART" id="SM00953"/>
    </source>
</evidence>
<dbReference type="Pfam" id="PF08808">
    <property type="entry name" value="RES"/>
    <property type="match status" value="1"/>
</dbReference>
<proteinExistence type="predicted"/>